<comment type="caution">
    <text evidence="1">The sequence shown here is derived from an EMBL/GenBank/DDBJ whole genome shotgun (WGS) entry which is preliminary data.</text>
</comment>
<proteinExistence type="predicted"/>
<protein>
    <submittedName>
        <fullName evidence="1">DNA mismatch repair protein msh6</fullName>
    </submittedName>
</protein>
<sequence length="139" mass="16207">MQVWDELTRVREGVGVPTLFGGDFNEIVDSSETKGCVSLSQSSILFREWMDFLELVDLELVGRKYTGFKEVVKEEWSRLASIPCQEKLKRLKNPLRNWNKEKFGVIEQKITEIEREIQKVDELTESGKENDCVRQEAEH</sequence>
<dbReference type="InterPro" id="IPR036691">
    <property type="entry name" value="Endo/exonu/phosph_ase_sf"/>
</dbReference>
<name>A0ABU6T2H9_9FABA</name>
<gene>
    <name evidence="1" type="primary">MSH6_1</name>
    <name evidence="1" type="ORF">PIB30_001644</name>
</gene>
<reference evidence="1 2" key="1">
    <citation type="journal article" date="2023" name="Plants (Basel)">
        <title>Bridging the Gap: Combining Genomics and Transcriptomics Approaches to Understand Stylosanthes scabra, an Orphan Legume from the Brazilian Caatinga.</title>
        <authorList>
            <person name="Ferreira-Neto J.R.C."/>
            <person name="da Silva M.D."/>
            <person name="Binneck E."/>
            <person name="de Melo N.F."/>
            <person name="da Silva R.H."/>
            <person name="de Melo A.L.T.M."/>
            <person name="Pandolfi V."/>
            <person name="Bustamante F.O."/>
            <person name="Brasileiro-Vidal A.C."/>
            <person name="Benko-Iseppon A.M."/>
        </authorList>
    </citation>
    <scope>NUCLEOTIDE SEQUENCE [LARGE SCALE GENOMIC DNA]</scope>
    <source>
        <tissue evidence="1">Leaves</tissue>
    </source>
</reference>
<accession>A0ABU6T2H9</accession>
<evidence type="ECO:0000313" key="1">
    <source>
        <dbReference type="EMBL" id="MED6142875.1"/>
    </source>
</evidence>
<keyword evidence="2" id="KW-1185">Reference proteome</keyword>
<organism evidence="1 2">
    <name type="scientific">Stylosanthes scabra</name>
    <dbReference type="NCBI Taxonomy" id="79078"/>
    <lineage>
        <taxon>Eukaryota</taxon>
        <taxon>Viridiplantae</taxon>
        <taxon>Streptophyta</taxon>
        <taxon>Embryophyta</taxon>
        <taxon>Tracheophyta</taxon>
        <taxon>Spermatophyta</taxon>
        <taxon>Magnoliopsida</taxon>
        <taxon>eudicotyledons</taxon>
        <taxon>Gunneridae</taxon>
        <taxon>Pentapetalae</taxon>
        <taxon>rosids</taxon>
        <taxon>fabids</taxon>
        <taxon>Fabales</taxon>
        <taxon>Fabaceae</taxon>
        <taxon>Papilionoideae</taxon>
        <taxon>50 kb inversion clade</taxon>
        <taxon>dalbergioids sensu lato</taxon>
        <taxon>Dalbergieae</taxon>
        <taxon>Pterocarpus clade</taxon>
        <taxon>Stylosanthes</taxon>
    </lineage>
</organism>
<evidence type="ECO:0000313" key="2">
    <source>
        <dbReference type="Proteomes" id="UP001341840"/>
    </source>
</evidence>
<dbReference type="Proteomes" id="UP001341840">
    <property type="component" value="Unassembled WGS sequence"/>
</dbReference>
<dbReference type="EMBL" id="JASCZI010090624">
    <property type="protein sequence ID" value="MED6142875.1"/>
    <property type="molecule type" value="Genomic_DNA"/>
</dbReference>
<dbReference type="SUPFAM" id="SSF56219">
    <property type="entry name" value="DNase I-like"/>
    <property type="match status" value="1"/>
</dbReference>